<dbReference type="KEGG" id="rain:Rai3103_16355"/>
<sequence length="356" mass="39328">MPAPRPSSRRADPSPAGPQGPAARSCRGRRCGYDRPGSPYRRWTRRRVSESVVVIGNFDGVHLGHRAVLAHARSLEPGLPVIAMTFWPHPLSVVRPGHEPKLLCDLDERVEMLRAAGADRVEVVAFTKEFSERTPEDFVSSLLLPLSPARVVVGENFRFGHFAAGNVDTLRRLGVGRFEVTAIDMVRSPLHSTPLATGDGMERTSSTRIRAALADGDLVGAEEMLGRRFSFTGTVVRGDQRGRQLGFPTANLQVSDLRAAPADGVYAGWFTRKDRPDEQPMPAAISVGRNPTFDGHELRVESYVLDRTDLELYGVRVRVEFVSRIRGQVKFDGIESLIVQMNDDVTRVREVLGVRS</sequence>
<evidence type="ECO:0000256" key="15">
    <source>
        <dbReference type="PIRNR" id="PIRNR004491"/>
    </source>
</evidence>
<evidence type="ECO:0000256" key="4">
    <source>
        <dbReference type="ARBA" id="ARBA00022630"/>
    </source>
</evidence>
<dbReference type="InterPro" id="IPR015864">
    <property type="entry name" value="FAD_synthase"/>
</dbReference>
<comment type="function">
    <text evidence="1">Catalyzes the phosphorylation of riboflavin to FMN followed by the adenylation of FMN to FAD.</text>
</comment>
<keyword evidence="11 15" id="KW-0067">ATP-binding</keyword>
<dbReference type="GO" id="GO:0006747">
    <property type="term" value="P:FAD biosynthetic process"/>
    <property type="evidence" value="ECO:0007669"/>
    <property type="project" value="UniProtKB-UniRule"/>
</dbReference>
<evidence type="ECO:0000256" key="14">
    <source>
        <dbReference type="ARBA" id="ARBA00049494"/>
    </source>
</evidence>
<evidence type="ECO:0000256" key="9">
    <source>
        <dbReference type="ARBA" id="ARBA00022777"/>
    </source>
</evidence>
<evidence type="ECO:0000256" key="11">
    <source>
        <dbReference type="ARBA" id="ARBA00022840"/>
    </source>
</evidence>
<comment type="similarity">
    <text evidence="15">Belongs to the ribF family.</text>
</comment>
<comment type="catalytic activity">
    <reaction evidence="13 15">
        <text>riboflavin + ATP = FMN + ADP + H(+)</text>
        <dbReference type="Rhea" id="RHEA:14357"/>
        <dbReference type="ChEBI" id="CHEBI:15378"/>
        <dbReference type="ChEBI" id="CHEBI:30616"/>
        <dbReference type="ChEBI" id="CHEBI:57986"/>
        <dbReference type="ChEBI" id="CHEBI:58210"/>
        <dbReference type="ChEBI" id="CHEBI:456216"/>
        <dbReference type="EC" id="2.7.1.26"/>
    </reaction>
</comment>
<evidence type="ECO:0000259" key="17">
    <source>
        <dbReference type="SMART" id="SM00904"/>
    </source>
</evidence>
<evidence type="ECO:0000256" key="7">
    <source>
        <dbReference type="ARBA" id="ARBA00022695"/>
    </source>
</evidence>
<dbReference type="InterPro" id="IPR015865">
    <property type="entry name" value="Riboflavin_kinase_bac/euk"/>
</dbReference>
<dbReference type="UniPathway" id="UPA00277">
    <property type="reaction ID" value="UER00407"/>
</dbReference>
<dbReference type="EC" id="2.7.1.26" evidence="15"/>
<evidence type="ECO:0000256" key="2">
    <source>
        <dbReference type="ARBA" id="ARBA00004726"/>
    </source>
</evidence>
<dbReference type="NCBIfam" id="TIGR00083">
    <property type="entry name" value="ribF"/>
    <property type="match status" value="1"/>
</dbReference>
<dbReference type="PANTHER" id="PTHR22749">
    <property type="entry name" value="RIBOFLAVIN KINASE/FMN ADENYLYLTRANSFERASE"/>
    <property type="match status" value="1"/>
</dbReference>
<evidence type="ECO:0000256" key="10">
    <source>
        <dbReference type="ARBA" id="ARBA00022827"/>
    </source>
</evidence>
<dbReference type="PIRSF" id="PIRSF004491">
    <property type="entry name" value="FAD_Synth"/>
    <property type="match status" value="1"/>
</dbReference>
<evidence type="ECO:0000256" key="16">
    <source>
        <dbReference type="SAM" id="MobiDB-lite"/>
    </source>
</evidence>
<evidence type="ECO:0000256" key="12">
    <source>
        <dbReference type="ARBA" id="ARBA00023268"/>
    </source>
</evidence>
<keyword evidence="7 15" id="KW-0548">Nucleotidyltransferase</keyword>
<dbReference type="Pfam" id="PF01687">
    <property type="entry name" value="Flavokinase"/>
    <property type="match status" value="1"/>
</dbReference>
<gene>
    <name evidence="18" type="ORF">Rai3103_16355</name>
</gene>
<dbReference type="FunFam" id="3.40.50.620:FF:000021">
    <property type="entry name" value="Riboflavin biosynthesis protein"/>
    <property type="match status" value="1"/>
</dbReference>
<dbReference type="NCBIfam" id="TIGR00125">
    <property type="entry name" value="cyt_tran_rel"/>
    <property type="match status" value="1"/>
</dbReference>
<dbReference type="InterPro" id="IPR002606">
    <property type="entry name" value="Riboflavin_kinase_bac"/>
</dbReference>
<dbReference type="Gene3D" id="3.40.50.620">
    <property type="entry name" value="HUPs"/>
    <property type="match status" value="1"/>
</dbReference>
<dbReference type="UniPathway" id="UPA00276">
    <property type="reaction ID" value="UER00406"/>
</dbReference>
<dbReference type="Proteomes" id="UP000386847">
    <property type="component" value="Chromosome"/>
</dbReference>
<dbReference type="GO" id="GO:0005524">
    <property type="term" value="F:ATP binding"/>
    <property type="evidence" value="ECO:0007669"/>
    <property type="project" value="UniProtKB-UniRule"/>
</dbReference>
<dbReference type="InterPro" id="IPR023468">
    <property type="entry name" value="Riboflavin_kinase"/>
</dbReference>
<dbReference type="SMART" id="SM00904">
    <property type="entry name" value="Flavokinase"/>
    <property type="match status" value="1"/>
</dbReference>
<evidence type="ECO:0000256" key="8">
    <source>
        <dbReference type="ARBA" id="ARBA00022741"/>
    </source>
</evidence>
<evidence type="ECO:0000256" key="1">
    <source>
        <dbReference type="ARBA" id="ARBA00002121"/>
    </source>
</evidence>
<dbReference type="SUPFAM" id="SSF82114">
    <property type="entry name" value="Riboflavin kinase-like"/>
    <property type="match status" value="1"/>
</dbReference>
<feature type="domain" description="Riboflavin kinase" evidence="17">
    <location>
        <begin position="224"/>
        <end position="353"/>
    </location>
</feature>
<comment type="pathway">
    <text evidence="3 15">Cofactor biosynthesis; FMN biosynthesis; FMN from riboflavin (ATP route): step 1/1.</text>
</comment>
<evidence type="ECO:0000313" key="19">
    <source>
        <dbReference type="Proteomes" id="UP000386847"/>
    </source>
</evidence>
<dbReference type="FunFam" id="2.40.30.30:FF:000003">
    <property type="entry name" value="Riboflavin biosynthesis protein"/>
    <property type="match status" value="1"/>
</dbReference>
<name>A0A5Q2FDP6_9ACTN</name>
<accession>A0A5Q2FDP6</accession>
<keyword evidence="10 15" id="KW-0274">FAD</keyword>
<dbReference type="GO" id="GO:0009398">
    <property type="term" value="P:FMN biosynthetic process"/>
    <property type="evidence" value="ECO:0007669"/>
    <property type="project" value="UniProtKB-UniRule"/>
</dbReference>
<keyword evidence="5 15" id="KW-0288">FMN</keyword>
<keyword evidence="4 15" id="KW-0285">Flavoprotein</keyword>
<comment type="catalytic activity">
    <reaction evidence="14 15">
        <text>FMN + ATP + H(+) = FAD + diphosphate</text>
        <dbReference type="Rhea" id="RHEA:17237"/>
        <dbReference type="ChEBI" id="CHEBI:15378"/>
        <dbReference type="ChEBI" id="CHEBI:30616"/>
        <dbReference type="ChEBI" id="CHEBI:33019"/>
        <dbReference type="ChEBI" id="CHEBI:57692"/>
        <dbReference type="ChEBI" id="CHEBI:58210"/>
        <dbReference type="EC" id="2.7.7.2"/>
    </reaction>
</comment>
<evidence type="ECO:0000313" key="18">
    <source>
        <dbReference type="EMBL" id="QGF24929.1"/>
    </source>
</evidence>
<evidence type="ECO:0000256" key="13">
    <source>
        <dbReference type="ARBA" id="ARBA00047880"/>
    </source>
</evidence>
<dbReference type="NCBIfam" id="NF004160">
    <property type="entry name" value="PRK05627.1-3"/>
    <property type="match status" value="1"/>
</dbReference>
<evidence type="ECO:0000256" key="6">
    <source>
        <dbReference type="ARBA" id="ARBA00022679"/>
    </source>
</evidence>
<dbReference type="EMBL" id="CP045725">
    <property type="protein sequence ID" value="QGF24929.1"/>
    <property type="molecule type" value="Genomic_DNA"/>
</dbReference>
<evidence type="ECO:0000256" key="3">
    <source>
        <dbReference type="ARBA" id="ARBA00005201"/>
    </source>
</evidence>
<feature type="region of interest" description="Disordered" evidence="16">
    <location>
        <begin position="1"/>
        <end position="33"/>
    </location>
</feature>
<keyword evidence="19" id="KW-1185">Reference proteome</keyword>
<keyword evidence="12" id="KW-0511">Multifunctional enzyme</keyword>
<dbReference type="GO" id="GO:0003919">
    <property type="term" value="F:FMN adenylyltransferase activity"/>
    <property type="evidence" value="ECO:0007669"/>
    <property type="project" value="UniProtKB-UniRule"/>
</dbReference>
<evidence type="ECO:0000256" key="5">
    <source>
        <dbReference type="ARBA" id="ARBA00022643"/>
    </source>
</evidence>
<dbReference type="InterPro" id="IPR014729">
    <property type="entry name" value="Rossmann-like_a/b/a_fold"/>
</dbReference>
<keyword evidence="6 15" id="KW-0808">Transferase</keyword>
<dbReference type="PANTHER" id="PTHR22749:SF6">
    <property type="entry name" value="RIBOFLAVIN KINASE"/>
    <property type="match status" value="1"/>
</dbReference>
<dbReference type="SUPFAM" id="SSF52374">
    <property type="entry name" value="Nucleotidylyl transferase"/>
    <property type="match status" value="1"/>
</dbReference>
<proteinExistence type="inferred from homology"/>
<keyword evidence="9 15" id="KW-0418">Kinase</keyword>
<dbReference type="AlphaFoldDB" id="A0A5Q2FDP6"/>
<reference evidence="18 19" key="1">
    <citation type="submission" date="2019-10" db="EMBL/GenBank/DDBJ databases">
        <title>Genomic analysis of Raineyella sp. CBA3103.</title>
        <authorList>
            <person name="Roh S.W."/>
        </authorList>
    </citation>
    <scope>NUCLEOTIDE SEQUENCE [LARGE SCALE GENOMIC DNA]</scope>
    <source>
        <strain evidence="18 19">CBA3103</strain>
    </source>
</reference>
<comment type="pathway">
    <text evidence="2 15">Cofactor biosynthesis; FAD biosynthesis; FAD from FMN: step 1/1.</text>
</comment>
<protein>
    <recommendedName>
        <fullName evidence="15">Riboflavin biosynthesis protein</fullName>
    </recommendedName>
    <domain>
        <recommendedName>
            <fullName evidence="15">Riboflavin kinase</fullName>
            <ecNumber evidence="15">2.7.1.26</ecNumber>
        </recommendedName>
        <alternativeName>
            <fullName evidence="15">Flavokinase</fullName>
        </alternativeName>
    </domain>
    <domain>
        <recommendedName>
            <fullName evidence="15">FMN adenylyltransferase</fullName>
            <ecNumber evidence="15">2.7.7.2</ecNumber>
        </recommendedName>
        <alternativeName>
            <fullName evidence="15">FAD pyrophosphorylase</fullName>
        </alternativeName>
        <alternativeName>
            <fullName evidence="15">FAD synthase</fullName>
        </alternativeName>
    </domain>
</protein>
<dbReference type="InterPro" id="IPR023465">
    <property type="entry name" value="Riboflavin_kinase_dom_sf"/>
</dbReference>
<dbReference type="InterPro" id="IPR004821">
    <property type="entry name" value="Cyt_trans-like"/>
</dbReference>
<dbReference type="Pfam" id="PF06574">
    <property type="entry name" value="FAD_syn"/>
    <property type="match status" value="1"/>
</dbReference>
<dbReference type="EC" id="2.7.7.2" evidence="15"/>
<dbReference type="CDD" id="cd02064">
    <property type="entry name" value="FAD_synthetase_N"/>
    <property type="match status" value="1"/>
</dbReference>
<dbReference type="Gene3D" id="2.40.30.30">
    <property type="entry name" value="Riboflavin kinase-like"/>
    <property type="match status" value="1"/>
</dbReference>
<dbReference type="GO" id="GO:0008531">
    <property type="term" value="F:riboflavin kinase activity"/>
    <property type="evidence" value="ECO:0007669"/>
    <property type="project" value="UniProtKB-UniRule"/>
</dbReference>
<keyword evidence="8 15" id="KW-0547">Nucleotide-binding</keyword>
<dbReference type="GO" id="GO:0009231">
    <property type="term" value="P:riboflavin biosynthetic process"/>
    <property type="evidence" value="ECO:0007669"/>
    <property type="project" value="InterPro"/>
</dbReference>
<organism evidence="18 19">
    <name type="scientific">Raineyella fluvialis</name>
    <dbReference type="NCBI Taxonomy" id="2662261"/>
    <lineage>
        <taxon>Bacteria</taxon>
        <taxon>Bacillati</taxon>
        <taxon>Actinomycetota</taxon>
        <taxon>Actinomycetes</taxon>
        <taxon>Propionibacteriales</taxon>
        <taxon>Propionibacteriaceae</taxon>
        <taxon>Raineyella</taxon>
    </lineage>
</organism>